<organism evidence="1">
    <name type="scientific">Rhizophora mucronata</name>
    <name type="common">Asiatic mangrove</name>
    <dbReference type="NCBI Taxonomy" id="61149"/>
    <lineage>
        <taxon>Eukaryota</taxon>
        <taxon>Viridiplantae</taxon>
        <taxon>Streptophyta</taxon>
        <taxon>Embryophyta</taxon>
        <taxon>Tracheophyta</taxon>
        <taxon>Spermatophyta</taxon>
        <taxon>Magnoliopsida</taxon>
        <taxon>eudicotyledons</taxon>
        <taxon>Gunneridae</taxon>
        <taxon>Pentapetalae</taxon>
        <taxon>rosids</taxon>
        <taxon>fabids</taxon>
        <taxon>Malpighiales</taxon>
        <taxon>Rhizophoraceae</taxon>
        <taxon>Rhizophora</taxon>
    </lineage>
</organism>
<accession>A0A2P2JR65</accession>
<proteinExistence type="predicted"/>
<evidence type="ECO:0000313" key="1">
    <source>
        <dbReference type="EMBL" id="MBW95946.1"/>
    </source>
</evidence>
<protein>
    <submittedName>
        <fullName evidence="1">Chlorophyll a-b binding proteinic</fullName>
    </submittedName>
</protein>
<dbReference type="EMBL" id="GGEC01015463">
    <property type="protein sequence ID" value="MBW95946.1"/>
    <property type="molecule type" value="Transcribed_RNA"/>
</dbReference>
<reference evidence="1" key="1">
    <citation type="submission" date="2018-02" db="EMBL/GenBank/DDBJ databases">
        <title>Rhizophora mucronata_Transcriptome.</title>
        <authorList>
            <person name="Meera S.P."/>
            <person name="Sreeshan A."/>
            <person name="Augustine A."/>
        </authorList>
    </citation>
    <scope>NUCLEOTIDE SEQUENCE</scope>
    <source>
        <tissue evidence="1">Leaf</tissue>
    </source>
</reference>
<dbReference type="AlphaFoldDB" id="A0A2P2JR65"/>
<name>A0A2P2JR65_RHIMU</name>
<sequence>MLQCQCTRLKAYTFQMLIRPGLLNNYTYLTREYEDSASCKKSGCLGYGLGRLVAHEILMSFAKQISHPLMHVAAWDPSTGGLGAWQLGTGSGVGCNPGWSSHILRPTSSMGNPSHHFGH</sequence>
<dbReference type="EMBL" id="GGEC01015461">
    <property type="protein sequence ID" value="MBW95944.1"/>
    <property type="molecule type" value="Transcribed_RNA"/>
</dbReference>